<proteinExistence type="predicted"/>
<dbReference type="RefSeq" id="WP_382388909.1">
    <property type="nucleotide sequence ID" value="NZ_JBHLWI010000050.1"/>
</dbReference>
<dbReference type="Pfam" id="PF16117">
    <property type="entry name" value="DUF4833"/>
    <property type="match status" value="1"/>
</dbReference>
<dbReference type="InterPro" id="IPR032269">
    <property type="entry name" value="DUF4833"/>
</dbReference>
<evidence type="ECO:0000313" key="2">
    <source>
        <dbReference type="EMBL" id="MFC0264368.1"/>
    </source>
</evidence>
<comment type="caution">
    <text evidence="2">The sequence shown here is derived from an EMBL/GenBank/DDBJ whole genome shotgun (WGS) entry which is preliminary data.</text>
</comment>
<name>A0ABV6FWW6_9BACT</name>
<dbReference type="EMBL" id="JBHLWI010000050">
    <property type="protein sequence ID" value="MFC0264368.1"/>
    <property type="molecule type" value="Genomic_DNA"/>
</dbReference>
<dbReference type="Proteomes" id="UP001589797">
    <property type="component" value="Unassembled WGS sequence"/>
</dbReference>
<protein>
    <submittedName>
        <fullName evidence="2">DUF4833 domain-containing protein</fullName>
    </submittedName>
</protein>
<organism evidence="2 3">
    <name type="scientific">Fontibacter flavus</name>
    <dbReference type="NCBI Taxonomy" id="654838"/>
    <lineage>
        <taxon>Bacteria</taxon>
        <taxon>Pseudomonadati</taxon>
        <taxon>Bacteroidota</taxon>
        <taxon>Cytophagia</taxon>
        <taxon>Cytophagales</taxon>
        <taxon>Cyclobacteriaceae</taxon>
        <taxon>Fontibacter</taxon>
    </lineage>
</organism>
<evidence type="ECO:0000313" key="3">
    <source>
        <dbReference type="Proteomes" id="UP001589797"/>
    </source>
</evidence>
<reference evidence="2 3" key="1">
    <citation type="submission" date="2024-09" db="EMBL/GenBank/DDBJ databases">
        <authorList>
            <person name="Sun Q."/>
            <person name="Mori K."/>
        </authorList>
    </citation>
    <scope>NUCLEOTIDE SEQUENCE [LARGE SCALE GENOMIC DNA]</scope>
    <source>
        <strain evidence="2 3">CCM 7650</strain>
    </source>
</reference>
<feature type="domain" description="DUF4833" evidence="1">
    <location>
        <begin position="28"/>
        <end position="161"/>
    </location>
</feature>
<accession>A0ABV6FWW6</accession>
<sequence length="168" mass="19663">MNLKLVMLLALLQSAQLEEYKTDKNILFQIERSKDQDKIIYEVNWDKNGQINSEEPLVIHWIRASNNKKEEKLTWIQNKYAYGVKVLSQEDERVVFQFVSYDKKSFTLTKTQNGIFTVTGEFDGKEIAIERIFIQIDGGSFWLPKITKIDIFGTCINSEKQYISTIRP</sequence>
<evidence type="ECO:0000259" key="1">
    <source>
        <dbReference type="Pfam" id="PF16117"/>
    </source>
</evidence>
<gene>
    <name evidence="2" type="ORF">ACFFIP_16905</name>
</gene>
<keyword evidence="3" id="KW-1185">Reference proteome</keyword>